<dbReference type="PANTHER" id="PTHR42784:SF1">
    <property type="entry name" value="PYRANOSE 2-OXIDASE"/>
    <property type="match status" value="1"/>
</dbReference>
<reference evidence="7 8" key="1">
    <citation type="journal article" date="2014" name="Antonie Van Leeuwenhoek">
        <title>Hyphomonas beringensis sp. nov. and Hyphomonas chukchiensis sp. nov., isolated from surface seawater of the Bering Sea and Chukchi Sea.</title>
        <authorList>
            <person name="Li C."/>
            <person name="Lai Q."/>
            <person name="Li G."/>
            <person name="Dong C."/>
            <person name="Wang J."/>
            <person name="Liao Y."/>
            <person name="Shao Z."/>
        </authorList>
    </citation>
    <scope>NUCLEOTIDE SEQUENCE [LARGE SCALE GENOMIC DNA]</scope>
    <source>
        <strain evidence="7 8">25B14_1</strain>
    </source>
</reference>
<comment type="similarity">
    <text evidence="2">Belongs to the GMC oxidoreductase family.</text>
</comment>
<evidence type="ECO:0000256" key="1">
    <source>
        <dbReference type="ARBA" id="ARBA00001974"/>
    </source>
</evidence>
<dbReference type="RefSeq" id="WP_034795998.1">
    <property type="nucleotide sequence ID" value="NZ_AWFF01000037.1"/>
</dbReference>
<dbReference type="InterPro" id="IPR051473">
    <property type="entry name" value="P2Ox-like"/>
</dbReference>
<evidence type="ECO:0000313" key="7">
    <source>
        <dbReference type="EMBL" id="KCZ54394.1"/>
    </source>
</evidence>
<dbReference type="eggNOG" id="COG2303">
    <property type="taxonomic scope" value="Bacteria"/>
</dbReference>
<dbReference type="Proteomes" id="UP000027037">
    <property type="component" value="Unassembled WGS sequence"/>
</dbReference>
<dbReference type="InterPro" id="IPR007867">
    <property type="entry name" value="GMC_OxRtase_C"/>
</dbReference>
<sequence length="486" mass="53898">MLKNLASPEAINREHFDYIVVGSGFGSGFFLKKLLETTNGRILVLERGDFNPHQWQVEEQRNSSINRADTYTSNSDKPWNFTIGFGGGTNCWFAQSPRFLPNDFRLKSLYGVGADWPLSYDELEPYYCDAEDIMSISGDDDMASIAPRSRPFPQPPHHPSTPDRVMKEAHPDTHFIIPTARARISTENRNRCCASLRCMICPADAKFTAQNGLMDVFNDDRVTVALRCRVLGFDSSSNAVKSVSFEQDGKTYSATGDVFVLGANAIHSPAIMLASGMADGFTGLGLNETYGADLEVLLDGMNNFDGSTITTGLDYSFADGDFRSERGASLIYFENRWKFGLRPERSRWQESLPLSVVTEEILEDENKVELDENNEPLVQFKGPSDYAKRGLQAAIDGLSNILTPLPVEEIVFKRYRQTESHLQSTMRMGKTADTSVVDSDLIHHKYRNLVVVGSSVFPTCGTGNPSLTVAALSLRAADRLTSSQEV</sequence>
<evidence type="ECO:0000313" key="8">
    <source>
        <dbReference type="Proteomes" id="UP000027037"/>
    </source>
</evidence>
<evidence type="ECO:0000259" key="6">
    <source>
        <dbReference type="Pfam" id="PF05199"/>
    </source>
</evidence>
<dbReference type="InterPro" id="IPR036188">
    <property type="entry name" value="FAD/NAD-bd_sf"/>
</dbReference>
<gene>
    <name evidence="7" type="ORF">HY29_14140</name>
</gene>
<keyword evidence="5" id="KW-0560">Oxidoreductase</keyword>
<proteinExistence type="inferred from homology"/>
<comment type="caution">
    <text evidence="7">The sequence shown here is derived from an EMBL/GenBank/DDBJ whole genome shotgun (WGS) entry which is preliminary data.</text>
</comment>
<dbReference type="GO" id="GO:0016614">
    <property type="term" value="F:oxidoreductase activity, acting on CH-OH group of donors"/>
    <property type="evidence" value="ECO:0007669"/>
    <property type="project" value="InterPro"/>
</dbReference>
<evidence type="ECO:0000256" key="4">
    <source>
        <dbReference type="ARBA" id="ARBA00022827"/>
    </source>
</evidence>
<dbReference type="Pfam" id="PF05199">
    <property type="entry name" value="GMC_oxred_C"/>
    <property type="match status" value="1"/>
</dbReference>
<comment type="cofactor">
    <cofactor evidence="1">
        <name>FAD</name>
        <dbReference type="ChEBI" id="CHEBI:57692"/>
    </cofactor>
</comment>
<evidence type="ECO:0000256" key="3">
    <source>
        <dbReference type="ARBA" id="ARBA00022630"/>
    </source>
</evidence>
<dbReference type="SUPFAM" id="SSF51905">
    <property type="entry name" value="FAD/NAD(P)-binding domain"/>
    <property type="match status" value="1"/>
</dbReference>
<dbReference type="EMBL" id="AWFF01000037">
    <property type="protein sequence ID" value="KCZ54394.1"/>
    <property type="molecule type" value="Genomic_DNA"/>
</dbReference>
<dbReference type="PATRIC" id="fig|1280946.3.peg.1838"/>
<protein>
    <recommendedName>
        <fullName evidence="6">Glucose-methanol-choline oxidoreductase C-terminal domain-containing protein</fullName>
    </recommendedName>
</protein>
<keyword evidence="3" id="KW-0285">Flavoprotein</keyword>
<evidence type="ECO:0000256" key="5">
    <source>
        <dbReference type="ARBA" id="ARBA00023002"/>
    </source>
</evidence>
<dbReference type="STRING" id="1280946.HY29_14140"/>
<keyword evidence="4" id="KW-0274">FAD</keyword>
<dbReference type="Gene3D" id="3.50.50.60">
    <property type="entry name" value="FAD/NAD(P)-binding domain"/>
    <property type="match status" value="2"/>
</dbReference>
<dbReference type="AlphaFoldDB" id="A0A062UCR8"/>
<keyword evidence="8" id="KW-1185">Reference proteome</keyword>
<organism evidence="7 8">
    <name type="scientific">Hyphomonas beringensis</name>
    <dbReference type="NCBI Taxonomy" id="1280946"/>
    <lineage>
        <taxon>Bacteria</taxon>
        <taxon>Pseudomonadati</taxon>
        <taxon>Pseudomonadota</taxon>
        <taxon>Alphaproteobacteria</taxon>
        <taxon>Hyphomonadales</taxon>
        <taxon>Hyphomonadaceae</taxon>
        <taxon>Hyphomonas</taxon>
    </lineage>
</organism>
<feature type="domain" description="Glucose-methanol-choline oxidoreductase C-terminal" evidence="6">
    <location>
        <begin position="411"/>
        <end position="472"/>
    </location>
</feature>
<dbReference type="PANTHER" id="PTHR42784">
    <property type="entry name" value="PYRANOSE 2-OXIDASE"/>
    <property type="match status" value="1"/>
</dbReference>
<evidence type="ECO:0000256" key="2">
    <source>
        <dbReference type="ARBA" id="ARBA00010790"/>
    </source>
</evidence>
<dbReference type="OrthoDB" id="9798604at2"/>
<accession>A0A062UCR8</accession>
<name>A0A062UCR8_9PROT</name>